<dbReference type="EMBL" id="JARK01001630">
    <property type="protein sequence ID" value="EYB85638.1"/>
    <property type="molecule type" value="Genomic_DNA"/>
</dbReference>
<sequence length="89" mass="10242">MLKGGWMCDDTHRSPRISPIARELRRFAAATRLPDEAARRLTRRRRPDDQLVFDECLTRRVLFSFASHDATKKVSGLRGSTVLSNLSNW</sequence>
<proteinExistence type="predicted"/>
<evidence type="ECO:0000313" key="1">
    <source>
        <dbReference type="EMBL" id="EYB85638.1"/>
    </source>
</evidence>
<name>A0A016S4T8_9BILA</name>
<gene>
    <name evidence="1" type="primary">Acey_s0294.g1630</name>
    <name evidence="1" type="ORF">Y032_0294g1630</name>
</gene>
<accession>A0A016S4T8</accession>
<protein>
    <submittedName>
        <fullName evidence="1">Uncharacterized protein</fullName>
    </submittedName>
</protein>
<keyword evidence="2" id="KW-1185">Reference proteome</keyword>
<organism evidence="1 2">
    <name type="scientific">Ancylostoma ceylanicum</name>
    <dbReference type="NCBI Taxonomy" id="53326"/>
    <lineage>
        <taxon>Eukaryota</taxon>
        <taxon>Metazoa</taxon>
        <taxon>Ecdysozoa</taxon>
        <taxon>Nematoda</taxon>
        <taxon>Chromadorea</taxon>
        <taxon>Rhabditida</taxon>
        <taxon>Rhabditina</taxon>
        <taxon>Rhabditomorpha</taxon>
        <taxon>Strongyloidea</taxon>
        <taxon>Ancylostomatidae</taxon>
        <taxon>Ancylostomatinae</taxon>
        <taxon>Ancylostoma</taxon>
    </lineage>
</organism>
<comment type="caution">
    <text evidence="1">The sequence shown here is derived from an EMBL/GenBank/DDBJ whole genome shotgun (WGS) entry which is preliminary data.</text>
</comment>
<dbReference type="AlphaFoldDB" id="A0A016S4T8"/>
<evidence type="ECO:0000313" key="2">
    <source>
        <dbReference type="Proteomes" id="UP000024635"/>
    </source>
</evidence>
<dbReference type="Proteomes" id="UP000024635">
    <property type="component" value="Unassembled WGS sequence"/>
</dbReference>
<reference evidence="2" key="1">
    <citation type="journal article" date="2015" name="Nat. Genet.">
        <title>The genome and transcriptome of the zoonotic hookworm Ancylostoma ceylanicum identify infection-specific gene families.</title>
        <authorList>
            <person name="Schwarz E.M."/>
            <person name="Hu Y."/>
            <person name="Antoshechkin I."/>
            <person name="Miller M.M."/>
            <person name="Sternberg P.W."/>
            <person name="Aroian R.V."/>
        </authorList>
    </citation>
    <scope>NUCLEOTIDE SEQUENCE</scope>
    <source>
        <strain evidence="2">HY135</strain>
    </source>
</reference>